<dbReference type="PANTHER" id="PTHR42755:SF1">
    <property type="entry name" value="3-DEOXY-D-MANNO-OCTULOSONIC ACID TRANSFERASE, MITOCHONDRIAL-RELATED"/>
    <property type="match status" value="1"/>
</dbReference>
<keyword evidence="8" id="KW-1003">Cell membrane</keyword>
<sequence length="433" mass="46649">MIEEDDHPAAGRQSPLGSLALWMHRRFTPSRRLDLFKAPDLPPGDGPIVWFRLGRGLDELAPLQITGLLRRSRPDVRVIMSMAEGGKDGEPADDTTGARPHVVPDPVGDKAARALLDAIRPAMLILVGPDLPAAMIAATHERHIPIMMVEARLTSLPQAFWPMRHALGRGLLARIDRIMVPDAGSRAEAVRQGAVSDRLETIGTITETLAPLHCFEGERDALAKLIRNRQVWFAACVTAPEEAIVLNAHRMALRHSHRLLLILQPSDPSRITELARALREAGWVVAVRADNEDPDEEVQILIVDDPAELGLWYRIASVSFIGGTIVPDGTPPRHPFEAAALGSAILHGRETAPYGTAFEQLNGGNAARIAGDEGELIAGLTDLLSPEQAANLATAAWQICTGGAAVAERVARRILARLPAPDVPRLAAPGPGK</sequence>
<dbReference type="EMBL" id="JBHUEN010000003">
    <property type="protein sequence ID" value="MFD1880256.1"/>
    <property type="molecule type" value="Genomic_DNA"/>
</dbReference>
<dbReference type="InterPro" id="IPR039901">
    <property type="entry name" value="Kdotransferase"/>
</dbReference>
<feature type="domain" description="3-deoxy-D-manno-octulosonic-acid transferase N-terminal" evidence="10">
    <location>
        <begin position="65"/>
        <end position="205"/>
    </location>
</feature>
<keyword evidence="12" id="KW-1185">Reference proteome</keyword>
<protein>
    <recommendedName>
        <fullName evidence="4 8">3-deoxy-D-manno-octulosonic acid transferase</fullName>
        <shortName evidence="8">Kdo transferase</shortName>
        <ecNumber evidence="3 8">2.4.99.12</ecNumber>
    </recommendedName>
    <alternativeName>
        <fullName evidence="6 8">Lipid IV(A) 3-deoxy-D-manno-octulosonic acid transferase</fullName>
    </alternativeName>
</protein>
<proteinExistence type="inferred from homology"/>
<name>A0ABW4R200_9RHOB</name>
<evidence type="ECO:0000256" key="7">
    <source>
        <dbReference type="ARBA" id="ARBA00049183"/>
    </source>
</evidence>
<keyword evidence="8" id="KW-0448">Lipopolysaccharide biosynthesis</keyword>
<dbReference type="Gene3D" id="3.40.50.11720">
    <property type="entry name" value="3-Deoxy-D-manno-octulosonic-acid transferase, N-terminal domain"/>
    <property type="match status" value="1"/>
</dbReference>
<evidence type="ECO:0000259" key="10">
    <source>
        <dbReference type="Pfam" id="PF04413"/>
    </source>
</evidence>
<reference evidence="12" key="1">
    <citation type="journal article" date="2019" name="Int. J. Syst. Evol. Microbiol.">
        <title>The Global Catalogue of Microorganisms (GCM) 10K type strain sequencing project: providing services to taxonomists for standard genome sequencing and annotation.</title>
        <authorList>
            <consortium name="The Broad Institute Genomics Platform"/>
            <consortium name="The Broad Institute Genome Sequencing Center for Infectious Disease"/>
            <person name="Wu L."/>
            <person name="Ma J."/>
        </authorList>
    </citation>
    <scope>NUCLEOTIDE SEQUENCE [LARGE SCALE GENOMIC DNA]</scope>
    <source>
        <strain evidence="12">CCUG 56029</strain>
    </source>
</reference>
<evidence type="ECO:0000256" key="4">
    <source>
        <dbReference type="ARBA" id="ARBA00019077"/>
    </source>
</evidence>
<dbReference type="GO" id="GO:0016740">
    <property type="term" value="F:transferase activity"/>
    <property type="evidence" value="ECO:0007669"/>
    <property type="project" value="UniProtKB-KW"/>
</dbReference>
<evidence type="ECO:0000256" key="6">
    <source>
        <dbReference type="ARBA" id="ARBA00031445"/>
    </source>
</evidence>
<comment type="caution">
    <text evidence="11">The sequence shown here is derived from an EMBL/GenBank/DDBJ whole genome shotgun (WGS) entry which is preliminary data.</text>
</comment>
<dbReference type="EC" id="2.4.99.12" evidence="3 8"/>
<evidence type="ECO:0000256" key="1">
    <source>
        <dbReference type="ARBA" id="ARBA00003394"/>
    </source>
</evidence>
<evidence type="ECO:0000256" key="3">
    <source>
        <dbReference type="ARBA" id="ARBA00012621"/>
    </source>
</evidence>
<keyword evidence="8" id="KW-0472">Membrane</keyword>
<evidence type="ECO:0000313" key="11">
    <source>
        <dbReference type="EMBL" id="MFD1880256.1"/>
    </source>
</evidence>
<evidence type="ECO:0000256" key="5">
    <source>
        <dbReference type="ARBA" id="ARBA00022679"/>
    </source>
</evidence>
<feature type="region of interest" description="Disordered" evidence="9">
    <location>
        <begin position="84"/>
        <end position="105"/>
    </location>
</feature>
<dbReference type="PANTHER" id="PTHR42755">
    <property type="entry name" value="3-DEOXY-MANNO-OCTULOSONATE CYTIDYLYLTRANSFERASE"/>
    <property type="match status" value="1"/>
</dbReference>
<evidence type="ECO:0000256" key="9">
    <source>
        <dbReference type="SAM" id="MobiDB-lite"/>
    </source>
</evidence>
<comment type="catalytic activity">
    <reaction evidence="7 8">
        <text>lipid IVA (E. coli) + CMP-3-deoxy-beta-D-manno-octulosonate = alpha-Kdo-(2-&gt;6)-lipid IVA (E. coli) + CMP + H(+)</text>
        <dbReference type="Rhea" id="RHEA:28066"/>
        <dbReference type="ChEBI" id="CHEBI:15378"/>
        <dbReference type="ChEBI" id="CHEBI:58603"/>
        <dbReference type="ChEBI" id="CHEBI:60364"/>
        <dbReference type="ChEBI" id="CHEBI:60377"/>
        <dbReference type="ChEBI" id="CHEBI:85987"/>
        <dbReference type="EC" id="2.4.99.12"/>
    </reaction>
</comment>
<comment type="similarity">
    <text evidence="8">Belongs to the glycosyltransferase group 1 family.</text>
</comment>
<dbReference type="InterPro" id="IPR038107">
    <property type="entry name" value="Glycos_transf_N_sf"/>
</dbReference>
<comment type="function">
    <text evidence="1 8">Involved in lipopolysaccharide (LPS) biosynthesis. Catalyzes the transfer of 3-deoxy-D-manno-octulosonate (Kdo) residue(s) from CMP-Kdo to lipid IV(A), the tetraacyldisaccharide-1,4'-bisphosphate precursor of lipid A.</text>
</comment>
<dbReference type="InterPro" id="IPR007507">
    <property type="entry name" value="Glycos_transf_N"/>
</dbReference>
<comment type="pathway">
    <text evidence="2 8">Bacterial outer membrane biogenesis; LPS core biosynthesis.</text>
</comment>
<dbReference type="Proteomes" id="UP001597213">
    <property type="component" value="Unassembled WGS sequence"/>
</dbReference>
<evidence type="ECO:0000256" key="2">
    <source>
        <dbReference type="ARBA" id="ARBA00004713"/>
    </source>
</evidence>
<comment type="subcellular location">
    <subcellularLocation>
        <location evidence="8">Cell membrane</location>
    </subcellularLocation>
</comment>
<dbReference type="Pfam" id="PF04413">
    <property type="entry name" value="Glycos_transf_N"/>
    <property type="match status" value="1"/>
</dbReference>
<organism evidence="11 12">
    <name type="scientific">Paracoccus pacificus</name>
    <dbReference type="NCBI Taxonomy" id="1463598"/>
    <lineage>
        <taxon>Bacteria</taxon>
        <taxon>Pseudomonadati</taxon>
        <taxon>Pseudomonadota</taxon>
        <taxon>Alphaproteobacteria</taxon>
        <taxon>Rhodobacterales</taxon>
        <taxon>Paracoccaceae</taxon>
        <taxon>Paracoccus</taxon>
    </lineage>
</organism>
<dbReference type="RefSeq" id="WP_379139403.1">
    <property type="nucleotide sequence ID" value="NZ_JBHUEN010000003.1"/>
</dbReference>
<gene>
    <name evidence="11" type="ORF">ACFSCT_00815</name>
</gene>
<accession>A0ABW4R200</accession>
<keyword evidence="5 8" id="KW-0808">Transferase</keyword>
<dbReference type="Gene3D" id="3.40.50.2000">
    <property type="entry name" value="Glycogen Phosphorylase B"/>
    <property type="match status" value="1"/>
</dbReference>
<dbReference type="SUPFAM" id="SSF53756">
    <property type="entry name" value="UDP-Glycosyltransferase/glycogen phosphorylase"/>
    <property type="match status" value="1"/>
</dbReference>
<evidence type="ECO:0000256" key="8">
    <source>
        <dbReference type="RuleBase" id="RU365103"/>
    </source>
</evidence>
<evidence type="ECO:0000313" key="12">
    <source>
        <dbReference type="Proteomes" id="UP001597213"/>
    </source>
</evidence>